<reference evidence="4 5" key="1">
    <citation type="submission" date="2020-06" db="EMBL/GenBank/DDBJ databases">
        <title>Description of novel acetic acid bacteria.</title>
        <authorList>
            <person name="Sombolestani A."/>
        </authorList>
    </citation>
    <scope>NUCLEOTIDE SEQUENCE [LARGE SCALE GENOMIC DNA]</scope>
    <source>
        <strain evidence="4 5">LMG 25</strain>
    </source>
</reference>
<evidence type="ECO:0000313" key="4">
    <source>
        <dbReference type="EMBL" id="NVN38850.1"/>
    </source>
</evidence>
<keyword evidence="1" id="KW-0998">Cell outer membrane</keyword>
<evidence type="ECO:0000256" key="2">
    <source>
        <dbReference type="SAM" id="MobiDB-lite"/>
    </source>
</evidence>
<organism evidence="4 5">
    <name type="scientific">Komagataeibacter swingsii</name>
    <dbReference type="NCBI Taxonomy" id="215220"/>
    <lineage>
        <taxon>Bacteria</taxon>
        <taxon>Pseudomonadati</taxon>
        <taxon>Pseudomonadota</taxon>
        <taxon>Alphaproteobacteria</taxon>
        <taxon>Acetobacterales</taxon>
        <taxon>Acetobacteraceae</taxon>
        <taxon>Komagataeibacter</taxon>
    </lineage>
</organism>
<keyword evidence="1" id="KW-0812">Transmembrane</keyword>
<dbReference type="AlphaFoldDB" id="A0A850P8F3"/>
<dbReference type="InterPro" id="IPR037066">
    <property type="entry name" value="Plug_dom_sf"/>
</dbReference>
<feature type="domain" description="TonB-dependent receptor plug" evidence="3">
    <location>
        <begin position="59"/>
        <end position="132"/>
    </location>
</feature>
<evidence type="ECO:0000256" key="1">
    <source>
        <dbReference type="PROSITE-ProRule" id="PRU01360"/>
    </source>
</evidence>
<sequence length="161" mass="16452">MFFHNAHAAGTAQKPPVTKQADQRGKASAGKAKAADSVTATKAESIIVMGAGAARETQSLSHLALQEVAPGTSPLKTLSKLPGVMFTSSDPLGSYEWSQQIIIRGFDQSRLGFTMDGVPLGNLAYGNDNGLSIGRALQTENNGPATLAQGAGAVGVAASND</sequence>
<dbReference type="Proteomes" id="UP000522590">
    <property type="component" value="Unassembled WGS sequence"/>
</dbReference>
<comment type="similarity">
    <text evidence="1">Belongs to the TonB-dependent receptor family.</text>
</comment>
<gene>
    <name evidence="4" type="ORF">HUK81_18700</name>
</gene>
<comment type="subcellular location">
    <subcellularLocation>
        <location evidence="1">Cell outer membrane</location>
        <topology evidence="1">Multi-pass membrane protein</topology>
    </subcellularLocation>
</comment>
<proteinExistence type="inferred from homology"/>
<dbReference type="EMBL" id="JABXXS010000173">
    <property type="protein sequence ID" value="NVN38850.1"/>
    <property type="molecule type" value="Genomic_DNA"/>
</dbReference>
<dbReference type="GO" id="GO:0009279">
    <property type="term" value="C:cell outer membrane"/>
    <property type="evidence" value="ECO:0007669"/>
    <property type="project" value="UniProtKB-SubCell"/>
</dbReference>
<keyword evidence="1" id="KW-1134">Transmembrane beta strand</keyword>
<feature type="region of interest" description="Disordered" evidence="2">
    <location>
        <begin position="1"/>
        <end position="34"/>
    </location>
</feature>
<dbReference type="Pfam" id="PF07715">
    <property type="entry name" value="Plug"/>
    <property type="match status" value="1"/>
</dbReference>
<dbReference type="InterPro" id="IPR039426">
    <property type="entry name" value="TonB-dep_rcpt-like"/>
</dbReference>
<accession>A0A850P8F3</accession>
<evidence type="ECO:0000313" key="5">
    <source>
        <dbReference type="Proteomes" id="UP000522590"/>
    </source>
</evidence>
<dbReference type="Gene3D" id="2.170.130.10">
    <property type="entry name" value="TonB-dependent receptor, plug domain"/>
    <property type="match status" value="1"/>
</dbReference>
<name>A0A850P8F3_9PROT</name>
<feature type="non-terminal residue" evidence="4">
    <location>
        <position position="161"/>
    </location>
</feature>
<protein>
    <submittedName>
        <fullName evidence="4">Plug domain-containing protein</fullName>
    </submittedName>
</protein>
<dbReference type="SUPFAM" id="SSF56935">
    <property type="entry name" value="Porins"/>
    <property type="match status" value="1"/>
</dbReference>
<keyword evidence="1" id="KW-0813">Transport</keyword>
<evidence type="ECO:0000259" key="3">
    <source>
        <dbReference type="Pfam" id="PF07715"/>
    </source>
</evidence>
<keyword evidence="1" id="KW-0472">Membrane</keyword>
<comment type="caution">
    <text evidence="4">The sequence shown here is derived from an EMBL/GenBank/DDBJ whole genome shotgun (WGS) entry which is preliminary data.</text>
</comment>
<dbReference type="InterPro" id="IPR012910">
    <property type="entry name" value="Plug_dom"/>
</dbReference>
<dbReference type="PROSITE" id="PS52016">
    <property type="entry name" value="TONB_DEPENDENT_REC_3"/>
    <property type="match status" value="1"/>
</dbReference>